<dbReference type="EMBL" id="BK029940">
    <property type="protein sequence ID" value="DAD55629.1"/>
    <property type="molecule type" value="Genomic_DNA"/>
</dbReference>
<organism evidence="1">
    <name type="scientific">Bacteriophage sp</name>
    <dbReference type="NCBI Taxonomy" id="38018"/>
    <lineage>
        <taxon>Viruses</taxon>
    </lineage>
</organism>
<sequence length="39" mass="4473">MVFSIKESFLKLTCSFNISMVYGELMDIQTSYFSKLGDV</sequence>
<protein>
    <submittedName>
        <fullName evidence="1">Uncharacterized protein</fullName>
    </submittedName>
</protein>
<reference evidence="1" key="1">
    <citation type="journal article" date="2021" name="Proc. Natl. Acad. Sci. U.S.A.">
        <title>A Catalog of Tens of Thousands of Viruses from Human Metagenomes Reveals Hidden Associations with Chronic Diseases.</title>
        <authorList>
            <person name="Tisza M.J."/>
            <person name="Buck C.B."/>
        </authorList>
    </citation>
    <scope>NUCLEOTIDE SEQUENCE</scope>
    <source>
        <strain evidence="1">CtOZu12</strain>
    </source>
</reference>
<proteinExistence type="predicted"/>
<accession>A0A8D9PEB9</accession>
<name>A0A8D9PEB9_9VIRU</name>
<evidence type="ECO:0000313" key="1">
    <source>
        <dbReference type="EMBL" id="DAD55629.1"/>
    </source>
</evidence>